<keyword evidence="2" id="KW-0472">Membrane</keyword>
<keyword evidence="2" id="KW-0812">Transmembrane</keyword>
<feature type="transmembrane region" description="Helical" evidence="2">
    <location>
        <begin position="12"/>
        <end position="36"/>
    </location>
</feature>
<dbReference type="InterPro" id="IPR007492">
    <property type="entry name" value="LytTR_DNA-bd_dom"/>
</dbReference>
<feature type="transmembrane region" description="Helical" evidence="2">
    <location>
        <begin position="137"/>
        <end position="154"/>
    </location>
</feature>
<dbReference type="PIRSF" id="PIRSF031767">
    <property type="entry name" value="MHYE_LytTR"/>
    <property type="match status" value="1"/>
</dbReference>
<proteinExistence type="predicted"/>
<dbReference type="AlphaFoldDB" id="A0A939IRV5"/>
<dbReference type="Proteomes" id="UP000664654">
    <property type="component" value="Unassembled WGS sequence"/>
</dbReference>
<dbReference type="Gene3D" id="2.40.50.1020">
    <property type="entry name" value="LytTr DNA-binding domain"/>
    <property type="match status" value="1"/>
</dbReference>
<keyword evidence="2" id="KW-1133">Transmembrane helix</keyword>
<evidence type="ECO:0000313" key="4">
    <source>
        <dbReference type="EMBL" id="MBN7826484.1"/>
    </source>
</evidence>
<dbReference type="GO" id="GO:0003677">
    <property type="term" value="F:DNA binding"/>
    <property type="evidence" value="ECO:0007669"/>
    <property type="project" value="InterPro"/>
</dbReference>
<dbReference type="InterPro" id="IPR046947">
    <property type="entry name" value="LytR-like"/>
</dbReference>
<gene>
    <name evidence="4" type="ORF">J0A66_14710</name>
</gene>
<name>A0A939IRV5_9ALTE</name>
<dbReference type="EMBL" id="JAFKCV010000008">
    <property type="protein sequence ID" value="MBN7826484.1"/>
    <property type="molecule type" value="Genomic_DNA"/>
</dbReference>
<dbReference type="RefSeq" id="WP_206574594.1">
    <property type="nucleotide sequence ID" value="NZ_JAFKCV010000008.1"/>
</dbReference>
<dbReference type="SMART" id="SM00850">
    <property type="entry name" value="LytTR"/>
    <property type="match status" value="1"/>
</dbReference>
<organism evidence="4 5">
    <name type="scientific">Bowmanella dokdonensis</name>
    <dbReference type="NCBI Taxonomy" id="751969"/>
    <lineage>
        <taxon>Bacteria</taxon>
        <taxon>Pseudomonadati</taxon>
        <taxon>Pseudomonadota</taxon>
        <taxon>Gammaproteobacteria</taxon>
        <taxon>Alteromonadales</taxon>
        <taxon>Alteromonadaceae</taxon>
        <taxon>Bowmanella</taxon>
    </lineage>
</organism>
<dbReference type="PANTHER" id="PTHR37299:SF1">
    <property type="entry name" value="STAGE 0 SPORULATION PROTEIN A HOMOLOG"/>
    <property type="match status" value="1"/>
</dbReference>
<dbReference type="InterPro" id="IPR012379">
    <property type="entry name" value="LytTR_MHYE"/>
</dbReference>
<comment type="caution">
    <text evidence="4">The sequence shown here is derived from an EMBL/GenBank/DDBJ whole genome shotgun (WGS) entry which is preliminary data.</text>
</comment>
<keyword evidence="1" id="KW-0902">Two-component regulatory system</keyword>
<dbReference type="PROSITE" id="PS50930">
    <property type="entry name" value="HTH_LYTTR"/>
    <property type="match status" value="1"/>
</dbReference>
<reference evidence="4" key="1">
    <citation type="submission" date="2021-03" db="EMBL/GenBank/DDBJ databases">
        <title>novel species isolated from a fishpond in China.</title>
        <authorList>
            <person name="Lu H."/>
            <person name="Cai Z."/>
        </authorList>
    </citation>
    <scope>NUCLEOTIDE SEQUENCE</scope>
    <source>
        <strain evidence="4">JCM 30855</strain>
    </source>
</reference>
<feature type="transmembrane region" description="Helical" evidence="2">
    <location>
        <begin position="85"/>
        <end position="108"/>
    </location>
</feature>
<evidence type="ECO:0000256" key="2">
    <source>
        <dbReference type="SAM" id="Phobius"/>
    </source>
</evidence>
<evidence type="ECO:0000256" key="1">
    <source>
        <dbReference type="ARBA" id="ARBA00023012"/>
    </source>
</evidence>
<accession>A0A939IRV5</accession>
<feature type="domain" description="HTH LytTR-type" evidence="3">
    <location>
        <begin position="179"/>
        <end position="282"/>
    </location>
</feature>
<sequence>MSGFERFERHHRLYVFLIFLGYLLITNSINATSVWMEANRSGSPGIALWEPFVWEYTSTLSVILLLPGLIWLFKKNPPRMTRTGSLLLTHLLGTLVFSILHVAIMVWLREGIYLLAGGDYRFGPVFREFLYEYRKDAWGYLFFYALFYLYNFVYSRLKGEAQLIEQQQDNGWQTAPEHLLVKKLDREFLVKVADIEWLESSGNYVNLHSGGRIYPLRATLSSLMERLGSAGFSRIHRSYAVNHHAIESISYQPSGDGDIRLKNGQTLNLSRRYKDEFKQKFG</sequence>
<feature type="transmembrane region" description="Helical" evidence="2">
    <location>
        <begin position="56"/>
        <end position="73"/>
    </location>
</feature>
<evidence type="ECO:0000259" key="3">
    <source>
        <dbReference type="PROSITE" id="PS50930"/>
    </source>
</evidence>
<protein>
    <submittedName>
        <fullName evidence="4">LytTR family transcriptional regulator</fullName>
    </submittedName>
</protein>
<evidence type="ECO:0000313" key="5">
    <source>
        <dbReference type="Proteomes" id="UP000664654"/>
    </source>
</evidence>
<dbReference type="GO" id="GO:0000156">
    <property type="term" value="F:phosphorelay response regulator activity"/>
    <property type="evidence" value="ECO:0007669"/>
    <property type="project" value="InterPro"/>
</dbReference>
<dbReference type="PANTHER" id="PTHR37299">
    <property type="entry name" value="TRANSCRIPTIONAL REGULATOR-RELATED"/>
    <property type="match status" value="1"/>
</dbReference>
<keyword evidence="5" id="KW-1185">Reference proteome</keyword>
<dbReference type="Pfam" id="PF04397">
    <property type="entry name" value="LytTR"/>
    <property type="match status" value="1"/>
</dbReference>